<dbReference type="InterPro" id="IPR035069">
    <property type="entry name" value="TTHA1013/TTHA0281-like"/>
</dbReference>
<dbReference type="AlphaFoldDB" id="A0A8J3VP53"/>
<dbReference type="EMBL" id="BONZ01000016">
    <property type="protein sequence ID" value="GIH13735.1"/>
    <property type="molecule type" value="Genomic_DNA"/>
</dbReference>
<proteinExistence type="inferred from homology"/>
<sequence>MMHYDSYPDARDHFAEILDAAERGRVATVRRDERASAVVDSERLRRLLASGEPSRAEVSREPDGWSVLVPAVPAAAEGGTFEEAVDEMVDALREYAEDWQRDPDAMVEHVDNWGLVQLVGLSDDEQLRDWLVSTAG</sequence>
<comment type="similarity">
    <text evidence="1">Belongs to the phD/YefM antitoxin family.</text>
</comment>
<dbReference type="Proteomes" id="UP000642748">
    <property type="component" value="Unassembled WGS sequence"/>
</dbReference>
<accession>A0A8J3VP53</accession>
<reference evidence="2" key="1">
    <citation type="submission" date="2021-01" db="EMBL/GenBank/DDBJ databases">
        <title>Whole genome shotgun sequence of Rugosimonospora africana NBRC 104875.</title>
        <authorList>
            <person name="Komaki H."/>
            <person name="Tamura T."/>
        </authorList>
    </citation>
    <scope>NUCLEOTIDE SEQUENCE</scope>
    <source>
        <strain evidence="2">NBRC 104875</strain>
    </source>
</reference>
<comment type="caution">
    <text evidence="2">The sequence shown here is derived from an EMBL/GenBank/DDBJ whole genome shotgun (WGS) entry which is preliminary data.</text>
</comment>
<dbReference type="SUPFAM" id="SSF143120">
    <property type="entry name" value="YefM-like"/>
    <property type="match status" value="1"/>
</dbReference>
<name>A0A8J3VP53_9ACTN</name>
<organism evidence="2 3">
    <name type="scientific">Rugosimonospora africana</name>
    <dbReference type="NCBI Taxonomy" id="556532"/>
    <lineage>
        <taxon>Bacteria</taxon>
        <taxon>Bacillati</taxon>
        <taxon>Actinomycetota</taxon>
        <taxon>Actinomycetes</taxon>
        <taxon>Micromonosporales</taxon>
        <taxon>Micromonosporaceae</taxon>
        <taxon>Rugosimonospora</taxon>
    </lineage>
</organism>
<keyword evidence="3" id="KW-1185">Reference proteome</keyword>
<dbReference type="InterPro" id="IPR036165">
    <property type="entry name" value="YefM-like_sf"/>
</dbReference>
<dbReference type="RefSeq" id="WP_203917419.1">
    <property type="nucleotide sequence ID" value="NZ_BONZ01000016.1"/>
</dbReference>
<gene>
    <name evidence="2" type="ORF">Raf01_19070</name>
</gene>
<evidence type="ECO:0000313" key="2">
    <source>
        <dbReference type="EMBL" id="GIH13735.1"/>
    </source>
</evidence>
<dbReference type="SUPFAM" id="SSF143100">
    <property type="entry name" value="TTHA1013/TTHA0281-like"/>
    <property type="match status" value="1"/>
</dbReference>
<evidence type="ECO:0000313" key="3">
    <source>
        <dbReference type="Proteomes" id="UP000642748"/>
    </source>
</evidence>
<evidence type="ECO:0008006" key="4">
    <source>
        <dbReference type="Google" id="ProtNLM"/>
    </source>
</evidence>
<evidence type="ECO:0000256" key="1">
    <source>
        <dbReference type="ARBA" id="ARBA00009981"/>
    </source>
</evidence>
<dbReference type="Gene3D" id="3.40.1620.10">
    <property type="entry name" value="YefM-like domain"/>
    <property type="match status" value="1"/>
</dbReference>
<dbReference type="Pfam" id="PF12910">
    <property type="entry name" value="PHD_like"/>
    <property type="match status" value="1"/>
</dbReference>
<dbReference type="Gene3D" id="3.30.160.620">
    <property type="match status" value="1"/>
</dbReference>
<protein>
    <recommendedName>
        <fullName evidence="4">Prevent-host-death family protein</fullName>
    </recommendedName>
</protein>
<dbReference type="InterPro" id="IPR035424">
    <property type="entry name" value="Antitoxin_RelB"/>
</dbReference>